<protein>
    <recommendedName>
        <fullName evidence="4">NADH dehydrogenase subunit D</fullName>
    </recommendedName>
</protein>
<accession>A0A1M6V3C3</accession>
<dbReference type="AlphaFoldDB" id="A0A1M6V3C3"/>
<dbReference type="RefSeq" id="WP_245813316.1">
    <property type="nucleotide sequence ID" value="NZ_FRBN01000001.1"/>
</dbReference>
<evidence type="ECO:0008006" key="4">
    <source>
        <dbReference type="Google" id="ProtNLM"/>
    </source>
</evidence>
<dbReference type="EMBL" id="FRBN01000001">
    <property type="protein sequence ID" value="SHK75997.1"/>
    <property type="molecule type" value="Genomic_DNA"/>
</dbReference>
<keyword evidence="1" id="KW-0812">Transmembrane</keyword>
<gene>
    <name evidence="2" type="ORF">SAMN05444414_10181</name>
</gene>
<dbReference type="Proteomes" id="UP000184191">
    <property type="component" value="Unassembled WGS sequence"/>
</dbReference>
<feature type="transmembrane region" description="Helical" evidence="1">
    <location>
        <begin position="12"/>
        <end position="35"/>
    </location>
</feature>
<keyword evidence="1" id="KW-0472">Membrane</keyword>
<evidence type="ECO:0000313" key="3">
    <source>
        <dbReference type="Proteomes" id="UP000184191"/>
    </source>
</evidence>
<evidence type="ECO:0000313" key="2">
    <source>
        <dbReference type="EMBL" id="SHK75997.1"/>
    </source>
</evidence>
<reference evidence="3" key="1">
    <citation type="submission" date="2016-11" db="EMBL/GenBank/DDBJ databases">
        <authorList>
            <person name="Varghese N."/>
            <person name="Submissions S."/>
        </authorList>
    </citation>
    <scope>NUCLEOTIDE SEQUENCE [LARGE SCALE GENOMIC DNA]</scope>
    <source>
        <strain evidence="3">DSM 29327</strain>
    </source>
</reference>
<keyword evidence="1" id="KW-1133">Transmembrane helix</keyword>
<dbReference type="STRING" id="1054996.SAMN05444414_10181"/>
<evidence type="ECO:0000256" key="1">
    <source>
        <dbReference type="SAM" id="Phobius"/>
    </source>
</evidence>
<sequence>MMGGGFGMGGYGMGGGGLIFMVIFAALLVIPFWRLLPKFGILNWVAIVAVIPLGALILLWVMAFRDKLDGGRS</sequence>
<proteinExistence type="predicted"/>
<organism evidence="2 3">
    <name type="scientific">Roseovarius marisflavi</name>
    <dbReference type="NCBI Taxonomy" id="1054996"/>
    <lineage>
        <taxon>Bacteria</taxon>
        <taxon>Pseudomonadati</taxon>
        <taxon>Pseudomonadota</taxon>
        <taxon>Alphaproteobacteria</taxon>
        <taxon>Rhodobacterales</taxon>
        <taxon>Roseobacteraceae</taxon>
        <taxon>Roseovarius</taxon>
    </lineage>
</organism>
<name>A0A1M6V3C3_9RHOB</name>
<feature type="transmembrane region" description="Helical" evidence="1">
    <location>
        <begin position="41"/>
        <end position="64"/>
    </location>
</feature>
<keyword evidence="3" id="KW-1185">Reference proteome</keyword>